<gene>
    <name evidence="2" type="ORF">MNBD_GAMMA06-1526</name>
</gene>
<feature type="domain" description="Rhodanese" evidence="1">
    <location>
        <begin position="14"/>
        <end position="94"/>
    </location>
</feature>
<dbReference type="AlphaFoldDB" id="A0A3B0WHG5"/>
<dbReference type="SUPFAM" id="SSF52821">
    <property type="entry name" value="Rhodanese/Cell cycle control phosphatase"/>
    <property type="match status" value="1"/>
</dbReference>
<dbReference type="Pfam" id="PF00581">
    <property type="entry name" value="Rhodanese"/>
    <property type="match status" value="1"/>
</dbReference>
<name>A0A3B0WHG5_9ZZZZ</name>
<dbReference type="PROSITE" id="PS50206">
    <property type="entry name" value="RHODANESE_3"/>
    <property type="match status" value="1"/>
</dbReference>
<dbReference type="InterPro" id="IPR050229">
    <property type="entry name" value="GlpE_sulfurtransferase"/>
</dbReference>
<sequence>MTQVYNCHFVKEIIREGGQLIDVRTPIEFNQGSLTGAVNIPIESFQYLMEDIDKEKPILLYCRTGARSGMVKNYLDQLGFDQVHNIGGINQFNDC</sequence>
<protein>
    <recommendedName>
        <fullName evidence="1">Rhodanese domain-containing protein</fullName>
    </recommendedName>
</protein>
<accession>A0A3B0WHG5</accession>
<dbReference type="EMBL" id="UOFD01000035">
    <property type="protein sequence ID" value="VAW51763.1"/>
    <property type="molecule type" value="Genomic_DNA"/>
</dbReference>
<reference evidence="2" key="1">
    <citation type="submission" date="2018-06" db="EMBL/GenBank/DDBJ databases">
        <authorList>
            <person name="Zhirakovskaya E."/>
        </authorList>
    </citation>
    <scope>NUCLEOTIDE SEQUENCE</scope>
</reference>
<dbReference type="PANTHER" id="PTHR43031:SF1">
    <property type="entry name" value="PYRIDINE NUCLEOTIDE-DISULPHIDE OXIDOREDUCTASE"/>
    <property type="match status" value="1"/>
</dbReference>
<dbReference type="InterPro" id="IPR036873">
    <property type="entry name" value="Rhodanese-like_dom_sf"/>
</dbReference>
<proteinExistence type="predicted"/>
<dbReference type="CDD" id="cd00158">
    <property type="entry name" value="RHOD"/>
    <property type="match status" value="1"/>
</dbReference>
<dbReference type="InterPro" id="IPR001763">
    <property type="entry name" value="Rhodanese-like_dom"/>
</dbReference>
<dbReference type="SMART" id="SM00450">
    <property type="entry name" value="RHOD"/>
    <property type="match status" value="1"/>
</dbReference>
<dbReference type="Gene3D" id="3.40.250.10">
    <property type="entry name" value="Rhodanese-like domain"/>
    <property type="match status" value="1"/>
</dbReference>
<evidence type="ECO:0000313" key="2">
    <source>
        <dbReference type="EMBL" id="VAW51763.1"/>
    </source>
</evidence>
<evidence type="ECO:0000259" key="1">
    <source>
        <dbReference type="PROSITE" id="PS50206"/>
    </source>
</evidence>
<organism evidence="2">
    <name type="scientific">hydrothermal vent metagenome</name>
    <dbReference type="NCBI Taxonomy" id="652676"/>
    <lineage>
        <taxon>unclassified sequences</taxon>
        <taxon>metagenomes</taxon>
        <taxon>ecological metagenomes</taxon>
    </lineage>
</organism>
<dbReference type="PANTHER" id="PTHR43031">
    <property type="entry name" value="FAD-DEPENDENT OXIDOREDUCTASE"/>
    <property type="match status" value="1"/>
</dbReference>